<evidence type="ECO:0000313" key="2">
    <source>
        <dbReference type="Proteomes" id="UP000320591"/>
    </source>
</evidence>
<dbReference type="Pfam" id="PF06154">
    <property type="entry name" value="CbeA_antitoxin"/>
    <property type="match status" value="1"/>
</dbReference>
<dbReference type="KEGG" id="dic:Dpoa569_0002986"/>
<dbReference type="GO" id="GO:0051495">
    <property type="term" value="P:positive regulation of cytoskeleton organization"/>
    <property type="evidence" value="ECO:0007669"/>
    <property type="project" value="InterPro"/>
</dbReference>
<dbReference type="InterPro" id="IPR038025">
    <property type="entry name" value="CbeA_sf"/>
</dbReference>
<dbReference type="RefSeq" id="WP_050569399.1">
    <property type="nucleotide sequence ID" value="NZ_CM001975.1"/>
</dbReference>
<dbReference type="EMBL" id="CP042220">
    <property type="protein sequence ID" value="QDX31026.1"/>
    <property type="molecule type" value="Genomic_DNA"/>
</dbReference>
<sequence length="133" mass="14687">MPFTVIPSTCQEKRTLSLSDAPEWGLEHTLRPRFGARLVQEGCRLHFLADRAGVTGTFSATVACHLEHRFPLIVKQLEQKLVTGELDPYRQQRVTLHDGVLTCEADTLGSAGYVYITIYPTTAATPTTAFPSP</sequence>
<reference evidence="1 2" key="1">
    <citation type="journal article" date="2019" name="Environ. Microbiol.">
        <title>The phytopathogenic nature of Dickeya aquatica 174/2 and the dynamic early evolution of Dickeya pathogenicity.</title>
        <authorList>
            <person name="Duprey A."/>
            <person name="Taib N."/>
            <person name="Leonard S."/>
            <person name="Garin T."/>
            <person name="Flandrois J.P."/>
            <person name="Nasser W."/>
            <person name="Brochier-Armanet C."/>
            <person name="Reverchon S."/>
        </authorList>
    </citation>
    <scope>NUCLEOTIDE SEQUENCE [LARGE SCALE GENOMIC DNA]</scope>
    <source>
        <strain evidence="1 2">NCPPB 569</strain>
    </source>
</reference>
<dbReference type="InterPro" id="IPR009320">
    <property type="entry name" value="Antitoxin_CbeA"/>
</dbReference>
<name>A0A5B8HRI7_9GAMM</name>
<dbReference type="STRING" id="568768.GCA_000406125_00863"/>
<accession>A0A5B8HRI7</accession>
<dbReference type="SUPFAM" id="SSF143737">
    <property type="entry name" value="YeeU-like"/>
    <property type="match status" value="1"/>
</dbReference>
<dbReference type="Gene3D" id="3.30.450.20">
    <property type="entry name" value="PAS domain"/>
    <property type="match status" value="1"/>
</dbReference>
<evidence type="ECO:0000313" key="1">
    <source>
        <dbReference type="EMBL" id="QDX31026.1"/>
    </source>
</evidence>
<gene>
    <name evidence="1" type="ORF">Dpoa569_0002986</name>
</gene>
<organism evidence="1 2">
    <name type="scientific">Dickeya poaceiphila</name>
    <dbReference type="NCBI Taxonomy" id="568768"/>
    <lineage>
        <taxon>Bacteria</taxon>
        <taxon>Pseudomonadati</taxon>
        <taxon>Pseudomonadota</taxon>
        <taxon>Gammaproteobacteria</taxon>
        <taxon>Enterobacterales</taxon>
        <taxon>Pectobacteriaceae</taxon>
        <taxon>Dickeya</taxon>
    </lineage>
</organism>
<dbReference type="Proteomes" id="UP000320591">
    <property type="component" value="Chromosome"/>
</dbReference>
<protein>
    <submittedName>
        <fullName evidence="1">Type IV toxin-antitoxin system YeeU family antitoxin</fullName>
    </submittedName>
</protein>
<keyword evidence="2" id="KW-1185">Reference proteome</keyword>
<dbReference type="AlphaFoldDB" id="A0A5B8HRI7"/>
<dbReference type="OrthoDB" id="5588975at2"/>
<proteinExistence type="predicted"/>